<evidence type="ECO:0000256" key="1">
    <source>
        <dbReference type="SAM" id="Phobius"/>
    </source>
</evidence>
<name>A0ABP9PBV5_9BACT</name>
<keyword evidence="1" id="KW-1133">Transmembrane helix</keyword>
<protein>
    <recommendedName>
        <fullName evidence="4">DUF4064 domain-containing protein</fullName>
    </recommendedName>
</protein>
<dbReference type="Proteomes" id="UP001499852">
    <property type="component" value="Unassembled WGS sequence"/>
</dbReference>
<dbReference type="EMBL" id="BAABIA010000007">
    <property type="protein sequence ID" value="GAA5144137.1"/>
    <property type="molecule type" value="Genomic_DNA"/>
</dbReference>
<evidence type="ECO:0008006" key="4">
    <source>
        <dbReference type="Google" id="ProtNLM"/>
    </source>
</evidence>
<feature type="transmembrane region" description="Helical" evidence="1">
    <location>
        <begin position="95"/>
        <end position="127"/>
    </location>
</feature>
<keyword evidence="1" id="KW-0472">Membrane</keyword>
<feature type="transmembrane region" description="Helical" evidence="1">
    <location>
        <begin position="20"/>
        <end position="43"/>
    </location>
</feature>
<gene>
    <name evidence="2" type="ORF">GCM10023213_33590</name>
</gene>
<evidence type="ECO:0000313" key="2">
    <source>
        <dbReference type="EMBL" id="GAA5144137.1"/>
    </source>
</evidence>
<evidence type="ECO:0000313" key="3">
    <source>
        <dbReference type="Proteomes" id="UP001499852"/>
    </source>
</evidence>
<dbReference type="RefSeq" id="WP_345737550.1">
    <property type="nucleotide sequence ID" value="NZ_BAABIA010000007.1"/>
</dbReference>
<proteinExistence type="predicted"/>
<reference evidence="3" key="1">
    <citation type="journal article" date="2019" name="Int. J. Syst. Evol. Microbiol.">
        <title>The Global Catalogue of Microorganisms (GCM) 10K type strain sequencing project: providing services to taxonomists for standard genome sequencing and annotation.</title>
        <authorList>
            <consortium name="The Broad Institute Genomics Platform"/>
            <consortium name="The Broad Institute Genome Sequencing Center for Infectious Disease"/>
            <person name="Wu L."/>
            <person name="Ma J."/>
        </authorList>
    </citation>
    <scope>NUCLEOTIDE SEQUENCE [LARGE SCALE GENOMIC DNA]</scope>
    <source>
        <strain evidence="3">JCM 18053</strain>
    </source>
</reference>
<keyword evidence="1" id="KW-0812">Transmembrane</keyword>
<accession>A0ABP9PBV5</accession>
<sequence>METDPEMIPPVSKGRDLARVGAWLQVGLVIGMVMTVGGMVRAFRLVGAAEVADPAKLSAAIGEVLIYIMVGVVMSLVGAVLMLVAVYSSGYRAQWLFWMLLGLGVVYALAFPVGTVVGAVLIITALAKNQELLAEPRKPQVRQRLG</sequence>
<feature type="transmembrane region" description="Helical" evidence="1">
    <location>
        <begin position="64"/>
        <end position="89"/>
    </location>
</feature>
<keyword evidence="3" id="KW-1185">Reference proteome</keyword>
<organism evidence="2 3">
    <name type="scientific">Prosthecobacter algae</name>
    <dbReference type="NCBI Taxonomy" id="1144682"/>
    <lineage>
        <taxon>Bacteria</taxon>
        <taxon>Pseudomonadati</taxon>
        <taxon>Verrucomicrobiota</taxon>
        <taxon>Verrucomicrobiia</taxon>
        <taxon>Verrucomicrobiales</taxon>
        <taxon>Verrucomicrobiaceae</taxon>
        <taxon>Prosthecobacter</taxon>
    </lineage>
</organism>
<comment type="caution">
    <text evidence="2">The sequence shown here is derived from an EMBL/GenBank/DDBJ whole genome shotgun (WGS) entry which is preliminary data.</text>
</comment>